<dbReference type="Gene3D" id="3.30.479.20">
    <property type="entry name" value="Elongation factor Ts, dimerisation domain"/>
    <property type="match status" value="2"/>
</dbReference>
<protein>
    <submittedName>
        <fullName evidence="5">Elongation factor Ts</fullName>
    </submittedName>
</protein>
<dbReference type="PROSITE" id="PS01127">
    <property type="entry name" value="EF_TS_2"/>
    <property type="match status" value="1"/>
</dbReference>
<dbReference type="InterPro" id="IPR015940">
    <property type="entry name" value="UBA"/>
</dbReference>
<evidence type="ECO:0000259" key="4">
    <source>
        <dbReference type="SMART" id="SM00165"/>
    </source>
</evidence>
<dbReference type="HAMAP" id="MF_00050">
    <property type="entry name" value="EF_Ts"/>
    <property type="match status" value="1"/>
</dbReference>
<dbReference type="PANTHER" id="PTHR11741">
    <property type="entry name" value="ELONGATION FACTOR TS"/>
    <property type="match status" value="1"/>
</dbReference>
<keyword evidence="3" id="KW-0648">Protein biosynthesis</keyword>
<dbReference type="FunFam" id="1.10.286.20:FF:000001">
    <property type="entry name" value="Elongation factor Ts"/>
    <property type="match status" value="1"/>
</dbReference>
<dbReference type="GO" id="GO:0005737">
    <property type="term" value="C:cytoplasm"/>
    <property type="evidence" value="ECO:0007669"/>
    <property type="project" value="UniProtKB-ARBA"/>
</dbReference>
<dbReference type="InterPro" id="IPR009060">
    <property type="entry name" value="UBA-like_sf"/>
</dbReference>
<evidence type="ECO:0000256" key="3">
    <source>
        <dbReference type="ARBA" id="ARBA00022917"/>
    </source>
</evidence>
<dbReference type="Gene3D" id="1.10.286.20">
    <property type="match status" value="1"/>
</dbReference>
<dbReference type="AlphaFoldDB" id="A0A645CCG8"/>
<sequence length="311" mass="34034">MAITASMVKELREMTGVGMLDCKKALTETDGDMEKAVEYLREKGLAASEKKAGRIASEGVCLAYLSDDNNTGVIVEVNSETDFVAKNPVFREYVVQVAEQAAGSTAADADALLTETWKFDTTMTVAEALSSKVAVIGENLKIRRFEKYIKEGTGLIVSYIHGGGRIGVMIEIACENPTEAVDEMGKNIAMQIAALNPKFITTDDVPAEFIEKEKEILTQQAMNDPKNEGKPANIVEKMIGGRLNKELKEFCLVEQPYVKDGDLTVKKYMESVAKEVGAPISIKRMVRFETGEGLEKKVENFAEEVAKAAKN</sequence>
<dbReference type="InterPro" id="IPR036402">
    <property type="entry name" value="EF-Ts_dimer_sf"/>
</dbReference>
<feature type="domain" description="UBA" evidence="4">
    <location>
        <begin position="4"/>
        <end position="42"/>
    </location>
</feature>
<dbReference type="PANTHER" id="PTHR11741:SF0">
    <property type="entry name" value="ELONGATION FACTOR TS, MITOCHONDRIAL"/>
    <property type="match status" value="1"/>
</dbReference>
<comment type="similarity">
    <text evidence="1">Belongs to the EF-Ts family.</text>
</comment>
<reference evidence="5" key="1">
    <citation type="submission" date="2019-08" db="EMBL/GenBank/DDBJ databases">
        <authorList>
            <person name="Kucharzyk K."/>
            <person name="Murdoch R.W."/>
            <person name="Higgins S."/>
            <person name="Loffler F."/>
        </authorList>
    </citation>
    <scope>NUCLEOTIDE SEQUENCE</scope>
</reference>
<name>A0A645CCG8_9ZZZZ</name>
<comment type="caution">
    <text evidence="5">The sequence shown here is derived from an EMBL/GenBank/DDBJ whole genome shotgun (WGS) entry which is preliminary data.</text>
</comment>
<gene>
    <name evidence="5" type="primary">tsf_41</name>
    <name evidence="5" type="ORF">SDC9_121613</name>
</gene>
<dbReference type="EMBL" id="VSSQ01026088">
    <property type="protein sequence ID" value="MPM74624.1"/>
    <property type="molecule type" value="Genomic_DNA"/>
</dbReference>
<accession>A0A645CCG8</accession>
<dbReference type="SMART" id="SM00165">
    <property type="entry name" value="UBA"/>
    <property type="match status" value="1"/>
</dbReference>
<dbReference type="InterPro" id="IPR014039">
    <property type="entry name" value="Transl_elong_EFTs/EF1B_dimer"/>
</dbReference>
<dbReference type="NCBIfam" id="TIGR00116">
    <property type="entry name" value="tsf"/>
    <property type="match status" value="1"/>
</dbReference>
<dbReference type="Gene3D" id="1.10.8.10">
    <property type="entry name" value="DNA helicase RuvA subunit, C-terminal domain"/>
    <property type="match status" value="1"/>
</dbReference>
<dbReference type="CDD" id="cd14275">
    <property type="entry name" value="UBA_EF-Ts"/>
    <property type="match status" value="1"/>
</dbReference>
<organism evidence="5">
    <name type="scientific">bioreactor metagenome</name>
    <dbReference type="NCBI Taxonomy" id="1076179"/>
    <lineage>
        <taxon>unclassified sequences</taxon>
        <taxon>metagenomes</taxon>
        <taxon>ecological metagenomes</taxon>
    </lineage>
</organism>
<evidence type="ECO:0000256" key="1">
    <source>
        <dbReference type="ARBA" id="ARBA00005532"/>
    </source>
</evidence>
<keyword evidence="2 5" id="KW-0251">Elongation factor</keyword>
<dbReference type="PROSITE" id="PS01126">
    <property type="entry name" value="EF_TS_1"/>
    <property type="match status" value="1"/>
</dbReference>
<dbReference type="SUPFAM" id="SSF54713">
    <property type="entry name" value="Elongation factor Ts (EF-Ts), dimerisation domain"/>
    <property type="match status" value="2"/>
</dbReference>
<dbReference type="InterPro" id="IPR001816">
    <property type="entry name" value="Transl_elong_EFTs/EF1B"/>
</dbReference>
<evidence type="ECO:0000256" key="2">
    <source>
        <dbReference type="ARBA" id="ARBA00022768"/>
    </source>
</evidence>
<evidence type="ECO:0000313" key="5">
    <source>
        <dbReference type="EMBL" id="MPM74624.1"/>
    </source>
</evidence>
<proteinExistence type="inferred from homology"/>
<dbReference type="Pfam" id="PF00889">
    <property type="entry name" value="EF_TS"/>
    <property type="match status" value="1"/>
</dbReference>
<dbReference type="GO" id="GO:0003746">
    <property type="term" value="F:translation elongation factor activity"/>
    <property type="evidence" value="ECO:0007669"/>
    <property type="project" value="UniProtKB-KW"/>
</dbReference>
<dbReference type="FunFam" id="1.10.8.10:FF:000001">
    <property type="entry name" value="Elongation factor Ts"/>
    <property type="match status" value="1"/>
</dbReference>
<dbReference type="InterPro" id="IPR018101">
    <property type="entry name" value="Transl_elong_Ts_CS"/>
</dbReference>
<dbReference type="SUPFAM" id="SSF46934">
    <property type="entry name" value="UBA-like"/>
    <property type="match status" value="1"/>
</dbReference>